<evidence type="ECO:0000256" key="3">
    <source>
        <dbReference type="ARBA" id="ARBA00022516"/>
    </source>
</evidence>
<dbReference type="InterPro" id="IPR025202">
    <property type="entry name" value="PLD-like_dom"/>
</dbReference>
<keyword evidence="16" id="KW-1185">Reference proteome</keyword>
<evidence type="ECO:0000256" key="12">
    <source>
        <dbReference type="HAMAP-Rule" id="MF_01916"/>
    </source>
</evidence>
<dbReference type="InterPro" id="IPR030874">
    <property type="entry name" value="Cardiolipin_synth_Firmi"/>
</dbReference>
<keyword evidence="10 12" id="KW-0594">Phospholipid biosynthesis</keyword>
<evidence type="ECO:0000256" key="5">
    <source>
        <dbReference type="ARBA" id="ARBA00022692"/>
    </source>
</evidence>
<evidence type="ECO:0000256" key="11">
    <source>
        <dbReference type="ARBA" id="ARBA00023264"/>
    </source>
</evidence>
<dbReference type="EC" id="2.7.8.-" evidence="12 13"/>
<accession>A0ABQ0E1D9</accession>
<evidence type="ECO:0000259" key="14">
    <source>
        <dbReference type="PROSITE" id="PS50035"/>
    </source>
</evidence>
<feature type="active site" evidence="12">
    <location>
        <position position="398"/>
    </location>
</feature>
<dbReference type="HAMAP" id="MF_01916">
    <property type="entry name" value="Cardiolipin_synth_Cls"/>
    <property type="match status" value="1"/>
</dbReference>
<dbReference type="PROSITE" id="PS50035">
    <property type="entry name" value="PLD"/>
    <property type="match status" value="2"/>
</dbReference>
<comment type="catalytic activity">
    <reaction evidence="12">
        <text>2 a 1,2-diacyl-sn-glycero-3-phospho-(1'-sn-glycerol) = a cardiolipin + glycerol</text>
        <dbReference type="Rhea" id="RHEA:31451"/>
        <dbReference type="ChEBI" id="CHEBI:17754"/>
        <dbReference type="ChEBI" id="CHEBI:62237"/>
        <dbReference type="ChEBI" id="CHEBI:64716"/>
    </reaction>
</comment>
<evidence type="ECO:0000256" key="1">
    <source>
        <dbReference type="ARBA" id="ARBA00004651"/>
    </source>
</evidence>
<comment type="caution">
    <text evidence="15">The sequence shown here is derived from an EMBL/GenBank/DDBJ whole genome shotgun (WGS) entry which is preliminary data.</text>
</comment>
<name>A0ABQ0E1D9_9PORP</name>
<feature type="active site" evidence="12">
    <location>
        <position position="211"/>
    </location>
</feature>
<sequence>MNIGIISALYLFLVISIMVVIIGENRNPLKAIPWLLVVLFVPVIGVILYIFFGEDLRHVYLINRKVYKRLSIIPTELAKRNEGLFEVDADNTVRLLEKNSASPLLGYDSVQIFTTGKSKFDRLKQDIANAKDHIHLQYYAFNDDELGQELATLLIHKAKEGVAVRILYDDVGSWGTKRAFWLRMRKEGVEVYAFMKVAFPILSSRANYRNHRKLVVIDSRVGYLGGMNIADRYAKGDSLGPWRDTHFRFTGDVLAEMESCFLLDWYLVTRRVVSNIGTKYIAELNAPAKVPPTKGEALCMQLVKGAPNGMWRTIEQTMVALILRAKKKVCIETPYFLPTEPLNSAIMIASLSGVEVELLIPKKGDSFFVQEASLSYVDPLLEAGVKVYRYEKGFLHSKFLTVDGEISMVGSTNMDFRSLEHNFEIAAVIYDVAVANELNTVFKEDLQHSSPILLEQWRQRSRTKCFGESVMRLFSPLL</sequence>
<dbReference type="Pfam" id="PF13396">
    <property type="entry name" value="PLDc_N"/>
    <property type="match status" value="1"/>
</dbReference>
<proteinExistence type="inferred from homology"/>
<keyword evidence="2 12" id="KW-1003">Cell membrane</keyword>
<evidence type="ECO:0000256" key="13">
    <source>
        <dbReference type="NCBIfam" id="TIGR04265"/>
    </source>
</evidence>
<dbReference type="Pfam" id="PF13091">
    <property type="entry name" value="PLDc_2"/>
    <property type="match status" value="2"/>
</dbReference>
<comment type="subcellular location">
    <subcellularLocation>
        <location evidence="1 12">Cell membrane</location>
        <topology evidence="1 12">Multi-pass membrane protein</topology>
    </subcellularLocation>
</comment>
<feature type="domain" description="PLD phosphodiesterase" evidence="14">
    <location>
        <begin position="391"/>
        <end position="418"/>
    </location>
</feature>
<feature type="active site" evidence="12">
    <location>
        <position position="403"/>
    </location>
</feature>
<dbReference type="InterPro" id="IPR027379">
    <property type="entry name" value="CLS_N"/>
</dbReference>
<evidence type="ECO:0000256" key="9">
    <source>
        <dbReference type="ARBA" id="ARBA00023136"/>
    </source>
</evidence>
<dbReference type="CDD" id="cd09110">
    <property type="entry name" value="PLDc_CLS_1"/>
    <property type="match status" value="1"/>
</dbReference>
<dbReference type="Proteomes" id="UP001628220">
    <property type="component" value="Unassembled WGS sequence"/>
</dbReference>
<dbReference type="InterPro" id="IPR001736">
    <property type="entry name" value="PLipase_D/transphosphatidylase"/>
</dbReference>
<keyword evidence="9 12" id="KW-0472">Membrane</keyword>
<feature type="active site" evidence="12">
    <location>
        <position position="218"/>
    </location>
</feature>
<evidence type="ECO:0000256" key="10">
    <source>
        <dbReference type="ARBA" id="ARBA00023209"/>
    </source>
</evidence>
<feature type="transmembrane region" description="Helical" evidence="12">
    <location>
        <begin position="34"/>
        <end position="52"/>
    </location>
</feature>
<comment type="function">
    <text evidence="12">Catalyzes the reversible phosphatidyl group transfer from one phosphatidylglycerol molecule to another to form cardiolipin (CL) (diphosphatidylglycerol) and glycerol.</text>
</comment>
<evidence type="ECO:0000313" key="15">
    <source>
        <dbReference type="EMBL" id="GAB1251472.1"/>
    </source>
</evidence>
<reference evidence="15 16" key="1">
    <citation type="journal article" date="2025" name="Int. J. Syst. Evol. Microbiol.">
        <title>Desulfovibrio falkowii sp. nov., Porphyromonas miyakawae sp. nov., Mediterraneibacter flintii sp. nov. and Owariibacterium komagatae gen. nov., sp. nov., isolated from human faeces.</title>
        <authorList>
            <person name="Hamaguchi T."/>
            <person name="Ohara M."/>
            <person name="Hisatomi A."/>
            <person name="Sekiguchi K."/>
            <person name="Takeda J.I."/>
            <person name="Ueyama J."/>
            <person name="Ito M."/>
            <person name="Nishiwaki H."/>
            <person name="Ogi T."/>
            <person name="Hirayama M."/>
            <person name="Ohkuma M."/>
            <person name="Sakamoto M."/>
            <person name="Ohno K."/>
        </authorList>
    </citation>
    <scope>NUCLEOTIDE SEQUENCE [LARGE SCALE GENOMIC DNA]</scope>
    <source>
        <strain evidence="15 16">13CB11C</strain>
    </source>
</reference>
<evidence type="ECO:0000256" key="7">
    <source>
        <dbReference type="ARBA" id="ARBA00022989"/>
    </source>
</evidence>
<feature type="active site" evidence="12">
    <location>
        <position position="213"/>
    </location>
</feature>
<dbReference type="Gene3D" id="3.30.870.10">
    <property type="entry name" value="Endonuclease Chain A"/>
    <property type="match status" value="2"/>
</dbReference>
<evidence type="ECO:0000256" key="8">
    <source>
        <dbReference type="ARBA" id="ARBA00023098"/>
    </source>
</evidence>
<keyword evidence="3 12" id="KW-0444">Lipid biosynthesis</keyword>
<gene>
    <name evidence="15" type="primary">cls</name>
    <name evidence="15" type="ORF">Tsumi_05760</name>
</gene>
<protein>
    <recommendedName>
        <fullName evidence="12 13">Cardiolipin synthase</fullName>
        <shortName evidence="12">CL synthase</shortName>
        <ecNumber evidence="12 13">2.7.8.-</ecNumber>
    </recommendedName>
</protein>
<dbReference type="SMART" id="SM00155">
    <property type="entry name" value="PLDc"/>
    <property type="match status" value="2"/>
</dbReference>
<dbReference type="EMBL" id="BAAFSF010000001">
    <property type="protein sequence ID" value="GAB1251472.1"/>
    <property type="molecule type" value="Genomic_DNA"/>
</dbReference>
<keyword evidence="6" id="KW-0677">Repeat</keyword>
<evidence type="ECO:0000313" key="16">
    <source>
        <dbReference type="Proteomes" id="UP001628220"/>
    </source>
</evidence>
<keyword evidence="11 12" id="KW-1208">Phospholipid metabolism</keyword>
<dbReference type="SUPFAM" id="SSF56024">
    <property type="entry name" value="Phospholipase D/nuclease"/>
    <property type="match status" value="2"/>
</dbReference>
<keyword evidence="7 12" id="KW-1133">Transmembrane helix</keyword>
<dbReference type="PANTHER" id="PTHR21248">
    <property type="entry name" value="CARDIOLIPIN SYNTHASE"/>
    <property type="match status" value="1"/>
</dbReference>
<dbReference type="PANTHER" id="PTHR21248:SF22">
    <property type="entry name" value="PHOSPHOLIPASE D"/>
    <property type="match status" value="1"/>
</dbReference>
<dbReference type="InterPro" id="IPR022924">
    <property type="entry name" value="Cardiolipin_synthase"/>
</dbReference>
<organism evidence="15 16">
    <name type="scientific">Porphyromonas miyakawae</name>
    <dbReference type="NCBI Taxonomy" id="3137470"/>
    <lineage>
        <taxon>Bacteria</taxon>
        <taxon>Pseudomonadati</taxon>
        <taxon>Bacteroidota</taxon>
        <taxon>Bacteroidia</taxon>
        <taxon>Bacteroidales</taxon>
        <taxon>Porphyromonadaceae</taxon>
        <taxon>Porphyromonas</taxon>
    </lineage>
</organism>
<dbReference type="CDD" id="cd09112">
    <property type="entry name" value="PLDc_CLS_2"/>
    <property type="match status" value="1"/>
</dbReference>
<feature type="domain" description="PLD phosphodiesterase" evidence="14">
    <location>
        <begin position="206"/>
        <end position="233"/>
    </location>
</feature>
<evidence type="ECO:0000256" key="4">
    <source>
        <dbReference type="ARBA" id="ARBA00022679"/>
    </source>
</evidence>
<evidence type="ECO:0000256" key="2">
    <source>
        <dbReference type="ARBA" id="ARBA00022475"/>
    </source>
</evidence>
<feature type="active site" evidence="12">
    <location>
        <position position="396"/>
    </location>
</feature>
<keyword evidence="4 12" id="KW-0808">Transferase</keyword>
<keyword evidence="5 12" id="KW-0812">Transmembrane</keyword>
<dbReference type="RefSeq" id="WP_411915280.1">
    <property type="nucleotide sequence ID" value="NZ_BAAFSF010000001.1"/>
</dbReference>
<feature type="transmembrane region" description="Helical" evidence="12">
    <location>
        <begin position="6"/>
        <end position="22"/>
    </location>
</feature>
<evidence type="ECO:0000256" key="6">
    <source>
        <dbReference type="ARBA" id="ARBA00022737"/>
    </source>
</evidence>
<comment type="similarity">
    <text evidence="12">Belongs to the phospholipase D family. Cardiolipin synthase subfamily.</text>
</comment>
<dbReference type="NCBIfam" id="TIGR04265">
    <property type="entry name" value="bac_cardiolipin"/>
    <property type="match status" value="1"/>
</dbReference>
<keyword evidence="8 12" id="KW-0443">Lipid metabolism</keyword>